<protein>
    <submittedName>
        <fullName evidence="2">Uncharacterized protein</fullName>
    </submittedName>
</protein>
<dbReference type="Proteomes" id="UP000188268">
    <property type="component" value="Unassembled WGS sequence"/>
</dbReference>
<organism evidence="2 3">
    <name type="scientific">Corchorus capsularis</name>
    <name type="common">Jute</name>
    <dbReference type="NCBI Taxonomy" id="210143"/>
    <lineage>
        <taxon>Eukaryota</taxon>
        <taxon>Viridiplantae</taxon>
        <taxon>Streptophyta</taxon>
        <taxon>Embryophyta</taxon>
        <taxon>Tracheophyta</taxon>
        <taxon>Spermatophyta</taxon>
        <taxon>Magnoliopsida</taxon>
        <taxon>eudicotyledons</taxon>
        <taxon>Gunneridae</taxon>
        <taxon>Pentapetalae</taxon>
        <taxon>rosids</taxon>
        <taxon>malvids</taxon>
        <taxon>Malvales</taxon>
        <taxon>Malvaceae</taxon>
        <taxon>Grewioideae</taxon>
        <taxon>Apeibeae</taxon>
        <taxon>Corchorus</taxon>
    </lineage>
</organism>
<feature type="region of interest" description="Disordered" evidence="1">
    <location>
        <begin position="1"/>
        <end position="43"/>
    </location>
</feature>
<proteinExistence type="predicted"/>
<gene>
    <name evidence="2" type="ORF">CCACVL1_07648</name>
</gene>
<dbReference type="EMBL" id="AWWV01008601">
    <property type="protein sequence ID" value="OMO89765.1"/>
    <property type="molecule type" value="Genomic_DNA"/>
</dbReference>
<sequence length="43" mass="4825">MEGKAKKGKIGGKTQARRKEKSPEIQVTETGYKPVERKLELVP</sequence>
<feature type="compositionally biased region" description="Basic residues" evidence="1">
    <location>
        <begin position="1"/>
        <end position="20"/>
    </location>
</feature>
<reference evidence="2 3" key="1">
    <citation type="submission" date="2013-09" db="EMBL/GenBank/DDBJ databases">
        <title>Corchorus capsularis genome sequencing.</title>
        <authorList>
            <person name="Alam M."/>
            <person name="Haque M.S."/>
            <person name="Islam M.S."/>
            <person name="Emdad E.M."/>
            <person name="Islam M.M."/>
            <person name="Ahmed B."/>
            <person name="Halim A."/>
            <person name="Hossen Q.M.M."/>
            <person name="Hossain M.Z."/>
            <person name="Ahmed R."/>
            <person name="Khan M.M."/>
            <person name="Islam R."/>
            <person name="Rashid M.M."/>
            <person name="Khan S.A."/>
            <person name="Rahman M.S."/>
            <person name="Alam M."/>
        </authorList>
    </citation>
    <scope>NUCLEOTIDE SEQUENCE [LARGE SCALE GENOMIC DNA]</scope>
    <source>
        <strain evidence="3">cv. CVL-1</strain>
        <tissue evidence="2">Whole seedling</tissue>
    </source>
</reference>
<dbReference type="Gramene" id="OMO89765">
    <property type="protein sequence ID" value="OMO89765"/>
    <property type="gene ID" value="CCACVL1_07648"/>
</dbReference>
<comment type="caution">
    <text evidence="2">The sequence shown here is derived from an EMBL/GenBank/DDBJ whole genome shotgun (WGS) entry which is preliminary data.</text>
</comment>
<evidence type="ECO:0000313" key="3">
    <source>
        <dbReference type="Proteomes" id="UP000188268"/>
    </source>
</evidence>
<dbReference type="AlphaFoldDB" id="A0A1R3J4K5"/>
<accession>A0A1R3J4K5</accession>
<feature type="compositionally biased region" description="Basic and acidic residues" evidence="1">
    <location>
        <begin position="34"/>
        <end position="43"/>
    </location>
</feature>
<name>A0A1R3J4K5_COCAP</name>
<evidence type="ECO:0000313" key="2">
    <source>
        <dbReference type="EMBL" id="OMO89765.1"/>
    </source>
</evidence>
<keyword evidence="3" id="KW-1185">Reference proteome</keyword>
<evidence type="ECO:0000256" key="1">
    <source>
        <dbReference type="SAM" id="MobiDB-lite"/>
    </source>
</evidence>